<name>A0A5B7EKF3_PORTR</name>
<protein>
    <submittedName>
        <fullName evidence="1">Uncharacterized protein</fullName>
    </submittedName>
</protein>
<organism evidence="1 2">
    <name type="scientific">Portunus trituberculatus</name>
    <name type="common">Swimming crab</name>
    <name type="synonym">Neptunus trituberculatus</name>
    <dbReference type="NCBI Taxonomy" id="210409"/>
    <lineage>
        <taxon>Eukaryota</taxon>
        <taxon>Metazoa</taxon>
        <taxon>Ecdysozoa</taxon>
        <taxon>Arthropoda</taxon>
        <taxon>Crustacea</taxon>
        <taxon>Multicrustacea</taxon>
        <taxon>Malacostraca</taxon>
        <taxon>Eumalacostraca</taxon>
        <taxon>Eucarida</taxon>
        <taxon>Decapoda</taxon>
        <taxon>Pleocyemata</taxon>
        <taxon>Brachyura</taxon>
        <taxon>Eubrachyura</taxon>
        <taxon>Portunoidea</taxon>
        <taxon>Portunidae</taxon>
        <taxon>Portuninae</taxon>
        <taxon>Portunus</taxon>
    </lineage>
</organism>
<evidence type="ECO:0000313" key="1">
    <source>
        <dbReference type="EMBL" id="MPC35020.1"/>
    </source>
</evidence>
<dbReference type="AlphaFoldDB" id="A0A5B7EKF3"/>
<sequence length="51" mass="5489">MTSPGLVWPCGLRDSGATPRHLLPLPGDGVQMASELLSPTTEIMFSYFPLT</sequence>
<proteinExistence type="predicted"/>
<keyword evidence="2" id="KW-1185">Reference proteome</keyword>
<comment type="caution">
    <text evidence="1">The sequence shown here is derived from an EMBL/GenBank/DDBJ whole genome shotgun (WGS) entry which is preliminary data.</text>
</comment>
<dbReference type="Proteomes" id="UP000324222">
    <property type="component" value="Unassembled WGS sequence"/>
</dbReference>
<accession>A0A5B7EKF3</accession>
<evidence type="ECO:0000313" key="2">
    <source>
        <dbReference type="Proteomes" id="UP000324222"/>
    </source>
</evidence>
<dbReference type="EMBL" id="VSRR010003179">
    <property type="protein sequence ID" value="MPC35020.1"/>
    <property type="molecule type" value="Genomic_DNA"/>
</dbReference>
<gene>
    <name evidence="1" type="ORF">E2C01_028427</name>
</gene>
<reference evidence="1 2" key="1">
    <citation type="submission" date="2019-05" db="EMBL/GenBank/DDBJ databases">
        <title>Another draft genome of Portunus trituberculatus and its Hox gene families provides insights of decapod evolution.</title>
        <authorList>
            <person name="Jeong J.-H."/>
            <person name="Song I."/>
            <person name="Kim S."/>
            <person name="Choi T."/>
            <person name="Kim D."/>
            <person name="Ryu S."/>
            <person name="Kim W."/>
        </authorList>
    </citation>
    <scope>NUCLEOTIDE SEQUENCE [LARGE SCALE GENOMIC DNA]</scope>
    <source>
        <tissue evidence="1">Muscle</tissue>
    </source>
</reference>